<name>A0ABD6E3L2_9BILA</name>
<feature type="compositionally biased region" description="Polar residues" evidence="1">
    <location>
        <begin position="64"/>
        <end position="76"/>
    </location>
</feature>
<organism evidence="2 3">
    <name type="scientific">Gnathostoma spinigerum</name>
    <dbReference type="NCBI Taxonomy" id="75299"/>
    <lineage>
        <taxon>Eukaryota</taxon>
        <taxon>Metazoa</taxon>
        <taxon>Ecdysozoa</taxon>
        <taxon>Nematoda</taxon>
        <taxon>Chromadorea</taxon>
        <taxon>Rhabditida</taxon>
        <taxon>Spirurina</taxon>
        <taxon>Gnathostomatomorpha</taxon>
        <taxon>Gnathostomatoidea</taxon>
        <taxon>Gnathostomatidae</taxon>
        <taxon>Gnathostoma</taxon>
    </lineage>
</organism>
<dbReference type="AlphaFoldDB" id="A0ABD6E3L2"/>
<dbReference type="EMBL" id="JBGFUD010000210">
    <property type="protein sequence ID" value="MFH4973990.1"/>
    <property type="molecule type" value="Genomic_DNA"/>
</dbReference>
<evidence type="ECO:0000256" key="1">
    <source>
        <dbReference type="SAM" id="MobiDB-lite"/>
    </source>
</evidence>
<protein>
    <submittedName>
        <fullName evidence="2">Uncharacterized protein</fullName>
    </submittedName>
</protein>
<proteinExistence type="predicted"/>
<comment type="caution">
    <text evidence="2">The sequence shown here is derived from an EMBL/GenBank/DDBJ whole genome shotgun (WGS) entry which is preliminary data.</text>
</comment>
<keyword evidence="3" id="KW-1185">Reference proteome</keyword>
<accession>A0ABD6E3L2</accession>
<reference evidence="2 3" key="1">
    <citation type="submission" date="2024-08" db="EMBL/GenBank/DDBJ databases">
        <title>Gnathostoma spinigerum genome.</title>
        <authorList>
            <person name="Gonzalez-Bertolin B."/>
            <person name="Monzon S."/>
            <person name="Zaballos A."/>
            <person name="Jimenez P."/>
            <person name="Dekumyoy P."/>
            <person name="Varona S."/>
            <person name="Cuesta I."/>
            <person name="Sumanam S."/>
            <person name="Adisakwattana P."/>
            <person name="Gasser R.B."/>
            <person name="Hernandez-Gonzalez A."/>
            <person name="Young N.D."/>
            <person name="Perteguer M.J."/>
        </authorList>
    </citation>
    <scope>NUCLEOTIDE SEQUENCE [LARGE SCALE GENOMIC DNA]</scope>
    <source>
        <strain evidence="2">AL3</strain>
        <tissue evidence="2">Liver</tissue>
    </source>
</reference>
<feature type="compositionally biased region" description="Polar residues" evidence="1">
    <location>
        <begin position="43"/>
        <end position="53"/>
    </location>
</feature>
<evidence type="ECO:0000313" key="3">
    <source>
        <dbReference type="Proteomes" id="UP001608902"/>
    </source>
</evidence>
<evidence type="ECO:0000313" key="2">
    <source>
        <dbReference type="EMBL" id="MFH4973990.1"/>
    </source>
</evidence>
<feature type="region of interest" description="Disordered" evidence="1">
    <location>
        <begin position="42"/>
        <end position="76"/>
    </location>
</feature>
<sequence length="135" mass="15398">MFLRCAPNFAFSDQNFPLHQLLYISNIKPDFDTDVLWRKRPNQTRNRTFSTDSTDSESGRRLSVSDSSEASPSTRKFSLTEVLFGKPGARKLSTNQDFVSAVNVEETRRKSSIVEDERFRQILRNQKAVFGDSAG</sequence>
<dbReference type="Proteomes" id="UP001608902">
    <property type="component" value="Unassembled WGS sequence"/>
</dbReference>
<gene>
    <name evidence="2" type="ORF">AB6A40_000699</name>
</gene>